<dbReference type="InterPro" id="IPR027417">
    <property type="entry name" value="P-loop_NTPase"/>
</dbReference>
<evidence type="ECO:0000256" key="6">
    <source>
        <dbReference type="ARBA" id="ARBA00022840"/>
    </source>
</evidence>
<evidence type="ECO:0000256" key="2">
    <source>
        <dbReference type="ARBA" id="ARBA00012961"/>
    </source>
</evidence>
<feature type="domain" description="Guanylate kinase-like" evidence="8">
    <location>
        <begin position="1"/>
        <end position="165"/>
    </location>
</feature>
<accession>A0A090MBC5</accession>
<evidence type="ECO:0000256" key="7">
    <source>
        <dbReference type="SAM" id="MobiDB-lite"/>
    </source>
</evidence>
<dbReference type="GO" id="GO:0005524">
    <property type="term" value="F:ATP binding"/>
    <property type="evidence" value="ECO:0007669"/>
    <property type="project" value="UniProtKB-KW"/>
</dbReference>
<dbReference type="PANTHER" id="PTHR23117:SF13">
    <property type="entry name" value="GUANYLATE KINASE"/>
    <property type="match status" value="1"/>
</dbReference>
<dbReference type="FunFam" id="3.30.63.10:FF:000002">
    <property type="entry name" value="Guanylate kinase 1"/>
    <property type="match status" value="1"/>
</dbReference>
<dbReference type="SUPFAM" id="SSF52540">
    <property type="entry name" value="P-loop containing nucleoside triphosphate hydrolases"/>
    <property type="match status" value="1"/>
</dbReference>
<dbReference type="InterPro" id="IPR017665">
    <property type="entry name" value="Guanylate_kinase"/>
</dbReference>
<dbReference type="InterPro" id="IPR008144">
    <property type="entry name" value="Guanylate_kin-like_dom"/>
</dbReference>
<dbReference type="AlphaFoldDB" id="A0A090MBC5"/>
<dbReference type="SMART" id="SM00072">
    <property type="entry name" value="GuKc"/>
    <property type="match status" value="1"/>
</dbReference>
<comment type="similarity">
    <text evidence="1">Belongs to the guanylate kinase family.</text>
</comment>
<evidence type="ECO:0000256" key="4">
    <source>
        <dbReference type="ARBA" id="ARBA00022741"/>
    </source>
</evidence>
<evidence type="ECO:0000313" key="9">
    <source>
        <dbReference type="EMBL" id="CEG04399.1"/>
    </source>
</evidence>
<reference evidence="9" key="1">
    <citation type="submission" date="2013-05" db="EMBL/GenBank/DDBJ databases">
        <title>Draft genome sequences of six wheat associated Fusarium spp. isolates.</title>
        <authorList>
            <person name="Moolhuijzen P.M."/>
            <person name="Manners J.M."/>
            <person name="Wilcox S."/>
            <person name="Bellgard M.I."/>
            <person name="Gardiner D.M."/>
        </authorList>
    </citation>
    <scope>NUCLEOTIDE SEQUENCE</scope>
    <source>
        <strain evidence="9">CS3069</strain>
    </source>
</reference>
<dbReference type="Gene3D" id="3.30.63.10">
    <property type="entry name" value="Guanylate Kinase phosphate binding domain"/>
    <property type="match status" value="1"/>
</dbReference>
<evidence type="ECO:0000256" key="3">
    <source>
        <dbReference type="ARBA" id="ARBA00022679"/>
    </source>
</evidence>
<sequence length="169" mass="18987">MLIDSNPDQFSATVSHTTRKPRQGEKEGVAYHFVSPAVFSEMIATDRFIEHTLFSGNYYGTSKDTASRQKLQRSTALLDIDVEGVKTIVESGSLDTRCVFIKPPSLKTLEDRLRGRETETEESIQKRLAQAKDELQYAETSGVYDIVITNDDLGKAYEELEAFAFGSHR</sequence>
<gene>
    <name evidence="9" type="ORF">BN850_0049080</name>
</gene>
<dbReference type="GO" id="GO:0005829">
    <property type="term" value="C:cytosol"/>
    <property type="evidence" value="ECO:0007669"/>
    <property type="project" value="TreeGrafter"/>
</dbReference>
<organism evidence="9">
    <name type="scientific">Fusarium clavum</name>
    <dbReference type="NCBI Taxonomy" id="2594811"/>
    <lineage>
        <taxon>Eukaryota</taxon>
        <taxon>Fungi</taxon>
        <taxon>Dikarya</taxon>
        <taxon>Ascomycota</taxon>
        <taxon>Pezizomycotina</taxon>
        <taxon>Sordariomycetes</taxon>
        <taxon>Hypocreomycetidae</taxon>
        <taxon>Hypocreales</taxon>
        <taxon>Nectriaceae</taxon>
        <taxon>Fusarium</taxon>
        <taxon>Fusarium incarnatum-equiseti species complex</taxon>
    </lineage>
</organism>
<dbReference type="EMBL" id="CBMI010001083">
    <property type="protein sequence ID" value="CEG04399.1"/>
    <property type="molecule type" value="Genomic_DNA"/>
</dbReference>
<evidence type="ECO:0000256" key="1">
    <source>
        <dbReference type="ARBA" id="ARBA00005790"/>
    </source>
</evidence>
<feature type="region of interest" description="Disordered" evidence="7">
    <location>
        <begin position="1"/>
        <end position="25"/>
    </location>
</feature>
<dbReference type="PROSITE" id="PS00856">
    <property type="entry name" value="GUANYLATE_KINASE_1"/>
    <property type="match status" value="1"/>
</dbReference>
<dbReference type="CDD" id="cd00071">
    <property type="entry name" value="GMPK"/>
    <property type="match status" value="1"/>
</dbReference>
<dbReference type="PANTHER" id="PTHR23117">
    <property type="entry name" value="GUANYLATE KINASE-RELATED"/>
    <property type="match status" value="1"/>
</dbReference>
<keyword evidence="3" id="KW-0808">Transferase</keyword>
<keyword evidence="6" id="KW-0067">ATP-binding</keyword>
<dbReference type="GO" id="GO:0004385">
    <property type="term" value="F:GMP kinase activity"/>
    <property type="evidence" value="ECO:0007669"/>
    <property type="project" value="UniProtKB-EC"/>
</dbReference>
<dbReference type="Pfam" id="PF00625">
    <property type="entry name" value="Guanylate_kin"/>
    <property type="match status" value="1"/>
</dbReference>
<dbReference type="EMBL" id="HG318243">
    <property type="protein sequence ID" value="CEG05752.1"/>
    <property type="molecule type" value="Genomic_DNA"/>
</dbReference>
<dbReference type="InterPro" id="IPR008145">
    <property type="entry name" value="GK/Ca_channel_bsu"/>
</dbReference>
<proteinExistence type="inferred from homology"/>
<keyword evidence="4" id="KW-0547">Nucleotide-binding</keyword>
<dbReference type="EC" id="2.7.4.8" evidence="2"/>
<dbReference type="InterPro" id="IPR020590">
    <property type="entry name" value="Guanylate_kinase_CS"/>
</dbReference>
<name>A0A090MBC5_9HYPO</name>
<evidence type="ECO:0000259" key="8">
    <source>
        <dbReference type="PROSITE" id="PS50052"/>
    </source>
</evidence>
<dbReference type="PROSITE" id="PS50052">
    <property type="entry name" value="GUANYLATE_KINASE_2"/>
    <property type="match status" value="1"/>
</dbReference>
<feature type="compositionally biased region" description="Polar residues" evidence="7">
    <location>
        <begin position="1"/>
        <end position="16"/>
    </location>
</feature>
<dbReference type="Gene3D" id="3.40.50.300">
    <property type="entry name" value="P-loop containing nucleotide triphosphate hydrolases"/>
    <property type="match status" value="1"/>
</dbReference>
<evidence type="ECO:0000256" key="5">
    <source>
        <dbReference type="ARBA" id="ARBA00022777"/>
    </source>
</evidence>
<keyword evidence="5" id="KW-0418">Kinase</keyword>
<dbReference type="NCBIfam" id="TIGR03263">
    <property type="entry name" value="guanyl_kin"/>
    <property type="match status" value="1"/>
</dbReference>
<protein>
    <recommendedName>
        <fullName evidence="2">guanylate kinase</fullName>
        <ecNumber evidence="2">2.7.4.8</ecNumber>
    </recommendedName>
</protein>